<dbReference type="Pfam" id="PF00011">
    <property type="entry name" value="HSP20"/>
    <property type="match status" value="1"/>
</dbReference>
<gene>
    <name evidence="4" type="ORF">A8C56_19550</name>
</gene>
<dbReference type="PANTHER" id="PTHR11527">
    <property type="entry name" value="HEAT-SHOCK PROTEIN 20 FAMILY MEMBER"/>
    <property type="match status" value="1"/>
</dbReference>
<dbReference type="EMBL" id="CP015772">
    <property type="protein sequence ID" value="ANH82890.1"/>
    <property type="molecule type" value="Genomic_DNA"/>
</dbReference>
<dbReference type="InterPro" id="IPR002068">
    <property type="entry name" value="A-crystallin/Hsp20_dom"/>
</dbReference>
<dbReference type="AlphaFoldDB" id="A0A1A9I868"/>
<evidence type="ECO:0000313" key="5">
    <source>
        <dbReference type="Proteomes" id="UP000077667"/>
    </source>
</evidence>
<reference evidence="4 5" key="1">
    <citation type="submission" date="2016-05" db="EMBL/GenBank/DDBJ databases">
        <title>Niabella ginsenosidivorans BS26 whole genome sequencing.</title>
        <authorList>
            <person name="Im W.T."/>
            <person name="Siddiqi M.Z."/>
        </authorList>
    </citation>
    <scope>NUCLEOTIDE SEQUENCE [LARGE SCALE GENOMIC DNA]</scope>
    <source>
        <strain evidence="4 5">BS26</strain>
    </source>
</reference>
<dbReference type="OrthoDB" id="670468at2"/>
<keyword evidence="5" id="KW-1185">Reference proteome</keyword>
<evidence type="ECO:0000256" key="2">
    <source>
        <dbReference type="RuleBase" id="RU003616"/>
    </source>
</evidence>
<dbReference type="PROSITE" id="PS01031">
    <property type="entry name" value="SHSP"/>
    <property type="match status" value="1"/>
</dbReference>
<organism evidence="4 5">
    <name type="scientific">Niabella ginsenosidivorans</name>
    <dbReference type="NCBI Taxonomy" id="1176587"/>
    <lineage>
        <taxon>Bacteria</taxon>
        <taxon>Pseudomonadati</taxon>
        <taxon>Bacteroidota</taxon>
        <taxon>Chitinophagia</taxon>
        <taxon>Chitinophagales</taxon>
        <taxon>Chitinophagaceae</taxon>
        <taxon>Niabella</taxon>
    </lineage>
</organism>
<protein>
    <submittedName>
        <fullName evidence="4">Heat-shock protein Hsp20</fullName>
    </submittedName>
</protein>
<comment type="similarity">
    <text evidence="1 2">Belongs to the small heat shock protein (HSP20) family.</text>
</comment>
<evidence type="ECO:0000313" key="4">
    <source>
        <dbReference type="EMBL" id="ANH82890.1"/>
    </source>
</evidence>
<evidence type="ECO:0000259" key="3">
    <source>
        <dbReference type="PROSITE" id="PS01031"/>
    </source>
</evidence>
<sequence>MNTSGYTRPKYNVPINIEERDDCYRLTVYATGFPKDRITTVVTNDVLTIRGERDYAEEAHIEFIKQEFPVKSFERSLHLNGMIETDCISSRFEEGVLTVFLPKKQETTLRHIRKQLDIAILG</sequence>
<proteinExistence type="inferred from homology"/>
<dbReference type="CDD" id="cd06464">
    <property type="entry name" value="ACD_sHsps-like"/>
    <property type="match status" value="1"/>
</dbReference>
<feature type="domain" description="SHSP" evidence="3">
    <location>
        <begin position="6"/>
        <end position="121"/>
    </location>
</feature>
<dbReference type="SUPFAM" id="SSF49764">
    <property type="entry name" value="HSP20-like chaperones"/>
    <property type="match status" value="1"/>
</dbReference>
<dbReference type="STRING" id="1176587.A8C56_19550"/>
<name>A0A1A9I868_9BACT</name>
<accession>A0A1A9I868</accession>
<dbReference type="Proteomes" id="UP000077667">
    <property type="component" value="Chromosome"/>
</dbReference>
<evidence type="ECO:0000256" key="1">
    <source>
        <dbReference type="PROSITE-ProRule" id="PRU00285"/>
    </source>
</evidence>
<dbReference type="Gene3D" id="2.60.40.790">
    <property type="match status" value="1"/>
</dbReference>
<dbReference type="RefSeq" id="WP_067759822.1">
    <property type="nucleotide sequence ID" value="NZ_CP015772.1"/>
</dbReference>
<dbReference type="InterPro" id="IPR008978">
    <property type="entry name" value="HSP20-like_chaperone"/>
</dbReference>
<dbReference type="KEGG" id="nia:A8C56_19550"/>
<dbReference type="InterPro" id="IPR031107">
    <property type="entry name" value="Small_HSP"/>
</dbReference>